<reference evidence="11 12" key="1">
    <citation type="submission" date="2016-11" db="EMBL/GenBank/DDBJ databases">
        <authorList>
            <person name="Jaros S."/>
            <person name="Januszkiewicz K."/>
            <person name="Wedrychowicz H."/>
        </authorList>
    </citation>
    <scope>NUCLEOTIDE SEQUENCE [LARGE SCALE GENOMIC DNA]</scope>
    <source>
        <strain evidence="11 12">DSM 3090</strain>
    </source>
</reference>
<feature type="domain" description="CBS" evidence="10">
    <location>
        <begin position="195"/>
        <end position="251"/>
    </location>
</feature>
<evidence type="ECO:0000256" key="5">
    <source>
        <dbReference type="ARBA" id="ARBA00022842"/>
    </source>
</evidence>
<dbReference type="STRING" id="1121331.SAMN02745248_02766"/>
<evidence type="ECO:0000256" key="8">
    <source>
        <dbReference type="PROSITE-ProRule" id="PRU00703"/>
    </source>
</evidence>
<dbReference type="SUPFAM" id="SSF54631">
    <property type="entry name" value="CBS-domain pair"/>
    <property type="match status" value="1"/>
</dbReference>
<dbReference type="InterPro" id="IPR006669">
    <property type="entry name" value="MgtE_transporter"/>
</dbReference>
<keyword evidence="7 9" id="KW-0472">Membrane</keyword>
<dbReference type="Pfam" id="PF00571">
    <property type="entry name" value="CBS"/>
    <property type="match status" value="2"/>
</dbReference>
<dbReference type="GO" id="GO:0046872">
    <property type="term" value="F:metal ion binding"/>
    <property type="evidence" value="ECO:0007669"/>
    <property type="project" value="UniProtKB-KW"/>
</dbReference>
<dbReference type="InterPro" id="IPR036739">
    <property type="entry name" value="SLC41_membr_dom_sf"/>
</dbReference>
<evidence type="ECO:0000256" key="9">
    <source>
        <dbReference type="RuleBase" id="RU362011"/>
    </source>
</evidence>
<dbReference type="InterPro" id="IPR046342">
    <property type="entry name" value="CBS_dom_sf"/>
</dbReference>
<dbReference type="Gene3D" id="1.25.60.10">
    <property type="entry name" value="MgtE N-terminal domain-like"/>
    <property type="match status" value="1"/>
</dbReference>
<keyword evidence="4 9" id="KW-0812">Transmembrane</keyword>
<dbReference type="InterPro" id="IPR006667">
    <property type="entry name" value="SLC41_membr_dom"/>
</dbReference>
<dbReference type="InterPro" id="IPR038076">
    <property type="entry name" value="MgtE_N_sf"/>
</dbReference>
<comment type="similarity">
    <text evidence="2 9">Belongs to the SLC41A transporter family.</text>
</comment>
<dbReference type="NCBIfam" id="TIGR00400">
    <property type="entry name" value="mgtE"/>
    <property type="match status" value="1"/>
</dbReference>
<dbReference type="Pfam" id="PF03448">
    <property type="entry name" value="MgtE_N"/>
    <property type="match status" value="1"/>
</dbReference>
<accession>A0A1M6TA84</accession>
<dbReference type="OrthoDB" id="9790355at2"/>
<dbReference type="Gene3D" id="3.10.580.10">
    <property type="entry name" value="CBS-domain"/>
    <property type="match status" value="1"/>
</dbReference>
<evidence type="ECO:0000256" key="1">
    <source>
        <dbReference type="ARBA" id="ARBA00004141"/>
    </source>
</evidence>
<dbReference type="Gene3D" id="1.10.357.20">
    <property type="entry name" value="SLC41 divalent cation transporters, integral membrane domain"/>
    <property type="match status" value="1"/>
</dbReference>
<dbReference type="Pfam" id="PF01769">
    <property type="entry name" value="MgtE"/>
    <property type="match status" value="1"/>
</dbReference>
<keyword evidence="3 9" id="KW-0813">Transport</keyword>
<keyword evidence="12" id="KW-1185">Reference proteome</keyword>
<feature type="transmembrane region" description="Helical" evidence="9">
    <location>
        <begin position="380"/>
        <end position="402"/>
    </location>
</feature>
<proteinExistence type="inferred from homology"/>
<keyword evidence="5 9" id="KW-0460">Magnesium</keyword>
<comment type="subcellular location">
    <subcellularLocation>
        <location evidence="9">Cell membrane</location>
        <topology evidence="9">Multi-pass membrane protein</topology>
    </subcellularLocation>
    <subcellularLocation>
        <location evidence="1">Membrane</location>
        <topology evidence="1">Multi-pass membrane protein</topology>
    </subcellularLocation>
</comment>
<dbReference type="AlphaFoldDB" id="A0A1M6TA84"/>
<comment type="subunit">
    <text evidence="9">Homodimer.</text>
</comment>
<evidence type="ECO:0000256" key="7">
    <source>
        <dbReference type="ARBA" id="ARBA00023136"/>
    </source>
</evidence>
<keyword evidence="9" id="KW-0479">Metal-binding</keyword>
<dbReference type="PROSITE" id="PS51371">
    <property type="entry name" value="CBS"/>
    <property type="match status" value="1"/>
</dbReference>
<name>A0A1M6TA84_9CLOT</name>
<dbReference type="PANTHER" id="PTHR43773:SF1">
    <property type="entry name" value="MAGNESIUM TRANSPORTER MGTE"/>
    <property type="match status" value="1"/>
</dbReference>
<dbReference type="EMBL" id="FRAD01000039">
    <property type="protein sequence ID" value="SHK53804.1"/>
    <property type="molecule type" value="Genomic_DNA"/>
</dbReference>
<evidence type="ECO:0000256" key="3">
    <source>
        <dbReference type="ARBA" id="ARBA00022448"/>
    </source>
</evidence>
<evidence type="ECO:0000313" key="12">
    <source>
        <dbReference type="Proteomes" id="UP000183952"/>
    </source>
</evidence>
<dbReference type="GO" id="GO:0015095">
    <property type="term" value="F:magnesium ion transmembrane transporter activity"/>
    <property type="evidence" value="ECO:0007669"/>
    <property type="project" value="UniProtKB-UniRule"/>
</dbReference>
<feature type="transmembrane region" description="Helical" evidence="9">
    <location>
        <begin position="353"/>
        <end position="373"/>
    </location>
</feature>
<protein>
    <recommendedName>
        <fullName evidence="9">Magnesium transporter MgtE</fullName>
    </recommendedName>
</protein>
<dbReference type="InterPro" id="IPR006668">
    <property type="entry name" value="Mg_transptr_MgtE_intracell_dom"/>
</dbReference>
<evidence type="ECO:0000256" key="6">
    <source>
        <dbReference type="ARBA" id="ARBA00022989"/>
    </source>
</evidence>
<comment type="caution">
    <text evidence="9">Lacks conserved residue(s) required for the propagation of feature annotation.</text>
</comment>
<dbReference type="PANTHER" id="PTHR43773">
    <property type="entry name" value="MAGNESIUM TRANSPORTER MGTE"/>
    <property type="match status" value="1"/>
</dbReference>
<gene>
    <name evidence="11" type="ORF">SAMN02745248_02766</name>
</gene>
<dbReference type="InterPro" id="IPR000644">
    <property type="entry name" value="CBS_dom"/>
</dbReference>
<keyword evidence="9" id="KW-1003">Cell membrane</keyword>
<feature type="transmembrane region" description="Helical" evidence="9">
    <location>
        <begin position="414"/>
        <end position="436"/>
    </location>
</feature>
<dbReference type="GO" id="GO:0005886">
    <property type="term" value="C:plasma membrane"/>
    <property type="evidence" value="ECO:0007669"/>
    <property type="project" value="UniProtKB-SubCell"/>
</dbReference>
<dbReference type="SMART" id="SM00924">
    <property type="entry name" value="MgtE_N"/>
    <property type="match status" value="1"/>
</dbReference>
<dbReference type="CDD" id="cd04606">
    <property type="entry name" value="CBS_pair_Mg_transporter"/>
    <property type="match status" value="1"/>
</dbReference>
<evidence type="ECO:0000313" key="11">
    <source>
        <dbReference type="EMBL" id="SHK53804.1"/>
    </source>
</evidence>
<sequence>MNKYEIIELLGGREFKGAKEVLEQMNVVDIASLLGELDDKESVQVFRLIKKETAAQVFTYMDNFRQSELVKMLTQDEVTSIIADMFIDDAVDFLEDLPANVVNRILDNIDKTKRESINKLLNYPEDSAGSIMTTEYVDIRQNMTVKESMVHIKQVGIDKETIYTCYVLEKRRLIGIVEAKDLLVSDDDVLIKDIMKTNFKYVNTHSDQEEVGKLFAKYSLLAMPVLDLDGFMVGIVTVDDAVDVIVEEATEDMTVMAAMTPSEDNYFNTSVFQHAKHRILWLLILMLSATFTGMIITKYEGAFQVVPLLVSFIPMLMDTGGNCGSQSSTLVIRGIALEEIEFKDIFKVVYKEFRISILVGMALAVANGIRILIMYKDIKLACVVGISLTATVIISKFIGGVLPLVAKKLKLDPAIMAAPLITTLVDTCSIVIYFFVATRVFNL</sequence>
<dbReference type="SUPFAM" id="SSF158791">
    <property type="entry name" value="MgtE N-terminal domain-like"/>
    <property type="match status" value="1"/>
</dbReference>
<dbReference type="RefSeq" id="WP_072904624.1">
    <property type="nucleotide sequence ID" value="NZ_FRAD01000039.1"/>
</dbReference>
<organism evidence="11 12">
    <name type="scientific">Hathewaya proteolytica DSM 3090</name>
    <dbReference type="NCBI Taxonomy" id="1121331"/>
    <lineage>
        <taxon>Bacteria</taxon>
        <taxon>Bacillati</taxon>
        <taxon>Bacillota</taxon>
        <taxon>Clostridia</taxon>
        <taxon>Eubacteriales</taxon>
        <taxon>Clostridiaceae</taxon>
        <taxon>Hathewaya</taxon>
    </lineage>
</organism>
<evidence type="ECO:0000256" key="4">
    <source>
        <dbReference type="ARBA" id="ARBA00022692"/>
    </source>
</evidence>
<dbReference type="SUPFAM" id="SSF161093">
    <property type="entry name" value="MgtE membrane domain-like"/>
    <property type="match status" value="1"/>
</dbReference>
<keyword evidence="8" id="KW-0129">CBS domain</keyword>
<dbReference type="Proteomes" id="UP000183952">
    <property type="component" value="Unassembled WGS sequence"/>
</dbReference>
<evidence type="ECO:0000256" key="2">
    <source>
        <dbReference type="ARBA" id="ARBA00009749"/>
    </source>
</evidence>
<feature type="transmembrane region" description="Helical" evidence="9">
    <location>
        <begin position="279"/>
        <end position="299"/>
    </location>
</feature>
<comment type="function">
    <text evidence="9">Acts as a magnesium transporter.</text>
</comment>
<keyword evidence="6 9" id="KW-1133">Transmembrane helix</keyword>
<evidence type="ECO:0000259" key="10">
    <source>
        <dbReference type="PROSITE" id="PS51371"/>
    </source>
</evidence>